<dbReference type="KEGG" id="gsh:117367468"/>
<dbReference type="Pfam" id="PF03189">
    <property type="entry name" value="Otopetrin"/>
    <property type="match status" value="2"/>
</dbReference>
<comment type="similarity">
    <text evidence="2">Belongs to the otopetrin family.</text>
</comment>
<protein>
    <submittedName>
        <fullName evidence="14">Proton channel OTOP2-like isoform X1</fullName>
    </submittedName>
</protein>
<feature type="transmembrane region" description="Helical" evidence="12">
    <location>
        <begin position="536"/>
        <end position="555"/>
    </location>
</feature>
<keyword evidence="6" id="KW-0375">Hydrogen ion transport</keyword>
<keyword evidence="8" id="KW-0406">Ion transport</keyword>
<evidence type="ECO:0000256" key="8">
    <source>
        <dbReference type="ARBA" id="ARBA00023065"/>
    </source>
</evidence>
<dbReference type="GO" id="GO:0015252">
    <property type="term" value="F:proton channel activity"/>
    <property type="evidence" value="ECO:0007669"/>
    <property type="project" value="InterPro"/>
</dbReference>
<feature type="transmembrane region" description="Helical" evidence="12">
    <location>
        <begin position="284"/>
        <end position="302"/>
    </location>
</feature>
<keyword evidence="7 12" id="KW-1133">Transmembrane helix</keyword>
<evidence type="ECO:0000256" key="11">
    <source>
        <dbReference type="SAM" id="MobiDB-lite"/>
    </source>
</evidence>
<dbReference type="Proteomes" id="UP000515159">
    <property type="component" value="Chromosome 10"/>
</dbReference>
<dbReference type="PANTHER" id="PTHR21522">
    <property type="entry name" value="PROTON CHANNEL OTOP"/>
    <property type="match status" value="1"/>
</dbReference>
<evidence type="ECO:0000256" key="3">
    <source>
        <dbReference type="ARBA" id="ARBA00022448"/>
    </source>
</evidence>
<evidence type="ECO:0000256" key="6">
    <source>
        <dbReference type="ARBA" id="ARBA00022781"/>
    </source>
</evidence>
<dbReference type="GO" id="GO:0005886">
    <property type="term" value="C:plasma membrane"/>
    <property type="evidence" value="ECO:0007669"/>
    <property type="project" value="UniProtKB-SubCell"/>
</dbReference>
<keyword evidence="9 12" id="KW-0472">Membrane</keyword>
<evidence type="ECO:0000256" key="5">
    <source>
        <dbReference type="ARBA" id="ARBA00022692"/>
    </source>
</evidence>
<reference evidence="14" key="1">
    <citation type="submission" date="2025-08" db="UniProtKB">
        <authorList>
            <consortium name="RefSeq"/>
        </authorList>
    </citation>
    <scope>IDENTIFICATION</scope>
</reference>
<organism evidence="13 14">
    <name type="scientific">Geotrypetes seraphini</name>
    <name type="common">Gaboon caecilian</name>
    <name type="synonym">Caecilia seraphini</name>
    <dbReference type="NCBI Taxonomy" id="260995"/>
    <lineage>
        <taxon>Eukaryota</taxon>
        <taxon>Metazoa</taxon>
        <taxon>Chordata</taxon>
        <taxon>Craniata</taxon>
        <taxon>Vertebrata</taxon>
        <taxon>Euteleostomi</taxon>
        <taxon>Amphibia</taxon>
        <taxon>Gymnophiona</taxon>
        <taxon>Geotrypetes</taxon>
    </lineage>
</organism>
<evidence type="ECO:0000256" key="12">
    <source>
        <dbReference type="SAM" id="Phobius"/>
    </source>
</evidence>
<feature type="transmembrane region" description="Helical" evidence="12">
    <location>
        <begin position="206"/>
        <end position="225"/>
    </location>
</feature>
<feature type="transmembrane region" description="Helical" evidence="12">
    <location>
        <begin position="362"/>
        <end position="384"/>
    </location>
</feature>
<feature type="transmembrane region" description="Helical" evidence="12">
    <location>
        <begin position="175"/>
        <end position="194"/>
    </location>
</feature>
<feature type="transmembrane region" description="Helical" evidence="12">
    <location>
        <begin position="68"/>
        <end position="88"/>
    </location>
</feature>
<keyword evidence="5 12" id="KW-0812">Transmembrane</keyword>
<feature type="transmembrane region" description="Helical" evidence="12">
    <location>
        <begin position="567"/>
        <end position="587"/>
    </location>
</feature>
<feature type="transmembrane region" description="Helical" evidence="12">
    <location>
        <begin position="144"/>
        <end position="163"/>
    </location>
</feature>
<keyword evidence="4" id="KW-1003">Cell membrane</keyword>
<comment type="subcellular location">
    <subcellularLocation>
        <location evidence="1">Cell membrane</location>
        <topology evidence="1">Multi-pass membrane protein</topology>
    </subcellularLocation>
</comment>
<dbReference type="InParanoid" id="A0A6P8SHC5"/>
<keyword evidence="3" id="KW-0813">Transport</keyword>
<evidence type="ECO:0000256" key="1">
    <source>
        <dbReference type="ARBA" id="ARBA00004651"/>
    </source>
</evidence>
<evidence type="ECO:0000256" key="9">
    <source>
        <dbReference type="ARBA" id="ARBA00023136"/>
    </source>
</evidence>
<dbReference type="OrthoDB" id="6429739at2759"/>
<sequence>METASGFDRTMSDQPMRRYSNTRCHTEEVPSIPRENQMNLWDSKSLGPQERASTQPNQLENWKKRGRLISIIVASNIIIFGCTLVSGASFDGMNIHNNEVLIFLCILMLLSVQWMLFQLYFTFKYPSAVLYKDAHAGPIWMKAGLILFAAFTLVLDALKIGHYAGYNNCVSSVKLIFPLVEAVFVIVESCFLWVSCKHCVQIYHDITRCGLMFVLATNLALWMTAVTDESSHQTLELEKSLSGNDTTNTTLELRGESEFAEGCTCNSICQVFQTGYYYLYPLNIEYNLFAAPMVYIMWKNVGRLMDDTTFHQYHLRINFRKQCSFIGLTLGLAMLMTGLVVFTMYEIKKDHPEIKFHALTVFYIFQIVCLSLMSLGALAGSIIYRFDERVMDNRKNPSRTLDMALLLTASLGQYCISYYSIIAMVVISPKALLNILTLSYSLLLIVQHSIQNIFIIEGLHRQPPEDSHQGPISSPPINSENPVELICVRNNLPRHTFTNNPLSSISDDDEKPVTVQKELKGPANAHQTRRKILKEIYMFLLLANILFWIMPAFGARIRFDNELEVNFYGFSIWVIITNICLPFGIFYRMHAAASLLELFVVS</sequence>
<dbReference type="GeneID" id="117367468"/>
<accession>A0A6P8SHC5</accession>
<keyword evidence="13" id="KW-1185">Reference proteome</keyword>
<gene>
    <name evidence="14" type="primary">LOC117367468</name>
</gene>
<evidence type="ECO:0000313" key="13">
    <source>
        <dbReference type="Proteomes" id="UP000515159"/>
    </source>
</evidence>
<feature type="region of interest" description="Disordered" evidence="11">
    <location>
        <begin position="1"/>
        <end position="28"/>
    </location>
</feature>
<evidence type="ECO:0000256" key="10">
    <source>
        <dbReference type="ARBA" id="ARBA00023303"/>
    </source>
</evidence>
<evidence type="ECO:0000256" key="4">
    <source>
        <dbReference type="ARBA" id="ARBA00022475"/>
    </source>
</evidence>
<evidence type="ECO:0000256" key="2">
    <source>
        <dbReference type="ARBA" id="ARBA00006513"/>
    </source>
</evidence>
<proteinExistence type="inferred from homology"/>
<feature type="transmembrane region" description="Helical" evidence="12">
    <location>
        <begin position="433"/>
        <end position="455"/>
    </location>
</feature>
<evidence type="ECO:0000313" key="14">
    <source>
        <dbReference type="RefSeq" id="XP_033815913.1"/>
    </source>
</evidence>
<dbReference type="RefSeq" id="XP_033815913.1">
    <property type="nucleotide sequence ID" value="XM_033960022.1"/>
</dbReference>
<name>A0A6P8SHC5_GEOSA</name>
<feature type="transmembrane region" description="Helical" evidence="12">
    <location>
        <begin position="323"/>
        <end position="342"/>
    </location>
</feature>
<keyword evidence="10" id="KW-0407">Ion channel</keyword>
<feature type="transmembrane region" description="Helical" evidence="12">
    <location>
        <begin position="404"/>
        <end position="427"/>
    </location>
</feature>
<dbReference type="AlphaFoldDB" id="A0A6P8SHC5"/>
<feature type="transmembrane region" description="Helical" evidence="12">
    <location>
        <begin position="100"/>
        <end position="123"/>
    </location>
</feature>
<dbReference type="InterPro" id="IPR004878">
    <property type="entry name" value="Otopetrin"/>
</dbReference>
<evidence type="ECO:0000256" key="7">
    <source>
        <dbReference type="ARBA" id="ARBA00022989"/>
    </source>
</evidence>
<dbReference type="PANTHER" id="PTHR21522:SF69">
    <property type="entry name" value="PROTON CHANNEL OTOP2"/>
    <property type="match status" value="1"/>
</dbReference>